<sequence>MNIKRLVSVGMIVATIGINSKAFAQNQEHGTQRVSEIPNAFPEFTIPR</sequence>
<evidence type="ECO:0000313" key="1">
    <source>
        <dbReference type="EMBL" id="MBA4467267.1"/>
    </source>
</evidence>
<proteinExistence type="predicted"/>
<feature type="non-terminal residue" evidence="1">
    <location>
        <position position="48"/>
    </location>
</feature>
<accession>A0A838WRR3</accession>
<dbReference type="EMBL" id="VDFG01001244">
    <property type="protein sequence ID" value="MBA4467267.1"/>
    <property type="molecule type" value="Genomic_DNA"/>
</dbReference>
<evidence type="ECO:0000313" key="2">
    <source>
        <dbReference type="Proteomes" id="UP000538075"/>
    </source>
</evidence>
<gene>
    <name evidence="1" type="ORF">FHK98_18710</name>
</gene>
<dbReference type="Proteomes" id="UP000538075">
    <property type="component" value="Unassembled WGS sequence"/>
</dbReference>
<protein>
    <submittedName>
        <fullName evidence="1">Uncharacterized protein</fullName>
    </submittedName>
</protein>
<comment type="caution">
    <text evidence="1">The sequence shown here is derived from an EMBL/GenBank/DDBJ whole genome shotgun (WGS) entry which is preliminary data.</text>
</comment>
<reference evidence="1 2" key="1">
    <citation type="journal article" date="2020" name="J. Appl. Phycol.">
        <title>Morphological changes and genome evolution in Raphidiopsis raciborskii CS-506 after 23 years in culture.</title>
        <authorList>
            <person name="Willis A."/>
            <person name="Bent S.J."/>
            <person name="Jameson I.D."/>
        </authorList>
    </citation>
    <scope>NUCLEOTIDE SEQUENCE [LARGE SCALE GENOMIC DNA]</scope>
    <source>
        <strain evidence="1 2">CS-506_A</strain>
    </source>
</reference>
<name>A0A838WRR3_9CYAN</name>
<dbReference type="AlphaFoldDB" id="A0A838WRR3"/>
<organism evidence="1 2">
    <name type="scientific">Cylindrospermopsis raciborskii CS-506_A</name>
    <dbReference type="NCBI Taxonomy" id="2585140"/>
    <lineage>
        <taxon>Bacteria</taxon>
        <taxon>Bacillati</taxon>
        <taxon>Cyanobacteriota</taxon>
        <taxon>Cyanophyceae</taxon>
        <taxon>Nostocales</taxon>
        <taxon>Aphanizomenonaceae</taxon>
        <taxon>Cylindrospermopsis</taxon>
    </lineage>
</organism>